<comment type="caution">
    <text evidence="2">The sequence shown here is derived from an EMBL/GenBank/DDBJ whole genome shotgun (WGS) entry which is preliminary data.</text>
</comment>
<feature type="compositionally biased region" description="Low complexity" evidence="1">
    <location>
        <begin position="384"/>
        <end position="393"/>
    </location>
</feature>
<protein>
    <submittedName>
        <fullName evidence="2">Uncharacterized protein</fullName>
    </submittedName>
</protein>
<keyword evidence="3" id="KW-1185">Reference proteome</keyword>
<feature type="region of interest" description="Disordered" evidence="1">
    <location>
        <begin position="687"/>
        <end position="720"/>
    </location>
</feature>
<feature type="non-terminal residue" evidence="2">
    <location>
        <position position="1"/>
    </location>
</feature>
<sequence>KHVLELQSFTSLASSPPTEFLGGKQYSNIQRFLFLAENLFKGGHRSRGYNNCGCPCRTYWVKKCTFKLETKCTQKYYKKECKKVPAIKSVKVKATDCQRCVRFQETVIDFSVAKECVPVYDEKCKTVYPQVCHTEEKCSMIYRTECYKHHYEQKCHQVPGKKCYNVKKCHREPQTQCNNVQRNRCRKVPQPIFKKEPSHKCDDFGPKQKDANCNGIPNQKDLVPTEQFRVKISPFNAVKLALSGINEEQGRKAVIETLGIDPELAALAQGGNPASNPAALAALAGNGNLASLLGGSGGSGGSGGNSAALAAALGNSGGDTSNLANNPAVLAALAGGGNSGGLSSLSNNPGALAALANAQGGSSSGNNQAALAALAAAQGNNNNNNNNNGYGAPRPSYGGGTNNNNNNNNQANLAAALSGQQGGTNNLAALAGQQGLSQAQIAALTGQQGGNNNNLAALAGQQGLSQAQIAALTSGQQGDNNNLAALAGQQGISQSQLAALAGQQSQGVGGLNQNQLAALTGQNGLNQNQLSALAGNQNQGRNPVTGYSPPNSNANNFNLNNLRAVAPANNYGAAVAPSNGYGVGGANLPNGLQGIPGLSGGQLPSNLAGIPGLSNGQLPNNLAGIPGLSSGNLPNNLQGFDLNSLAAQGGVPNNLASQLGGQNNLANYGNNQGAPAPAFQATSTYGVSAANAPSPAPSPSSPPNSSNTGDGTIASRFPGGVVPPALAAQIPGLPAGTLPNVPTLPPGGLPPEVAALLPPGFELPGQSQRLEQVPAAPANPTPTTIVAQALGLTNERQHKLRILQIKQRRQIRRLQDQIKRLTEIPTDKAVDEKDQASEFERDREIVTISRRERMLR</sequence>
<dbReference type="EMBL" id="VCGU01000003">
    <property type="protein sequence ID" value="TRY77889.1"/>
    <property type="molecule type" value="Genomic_DNA"/>
</dbReference>
<gene>
    <name evidence="2" type="ORF">TCAL_06163</name>
</gene>
<dbReference type="PANTHER" id="PTHR16148:SF14">
    <property type="entry name" value="MYND-TYPE DOMAIN-CONTAINING PROTEIN"/>
    <property type="match status" value="1"/>
</dbReference>
<proteinExistence type="predicted"/>
<evidence type="ECO:0000256" key="1">
    <source>
        <dbReference type="SAM" id="MobiDB-lite"/>
    </source>
</evidence>
<evidence type="ECO:0000313" key="3">
    <source>
        <dbReference type="Proteomes" id="UP000318571"/>
    </source>
</evidence>
<organism evidence="2 3">
    <name type="scientific">Tigriopus californicus</name>
    <name type="common">Marine copepod</name>
    <dbReference type="NCBI Taxonomy" id="6832"/>
    <lineage>
        <taxon>Eukaryota</taxon>
        <taxon>Metazoa</taxon>
        <taxon>Ecdysozoa</taxon>
        <taxon>Arthropoda</taxon>
        <taxon>Crustacea</taxon>
        <taxon>Multicrustacea</taxon>
        <taxon>Hexanauplia</taxon>
        <taxon>Copepoda</taxon>
        <taxon>Harpacticoida</taxon>
        <taxon>Harpacticidae</taxon>
        <taxon>Tigriopus</taxon>
    </lineage>
</organism>
<accession>A0A553PJQ4</accession>
<feature type="region of interest" description="Disordered" evidence="1">
    <location>
        <begin position="384"/>
        <end position="409"/>
    </location>
</feature>
<dbReference type="OMA" id="RCANVAY"/>
<dbReference type="AlphaFoldDB" id="A0A553PJQ4"/>
<evidence type="ECO:0000313" key="2">
    <source>
        <dbReference type="EMBL" id="TRY77889.1"/>
    </source>
</evidence>
<reference evidence="2 3" key="1">
    <citation type="journal article" date="2018" name="Nat. Ecol. Evol.">
        <title>Genomic signatures of mitonuclear coevolution across populations of Tigriopus californicus.</title>
        <authorList>
            <person name="Barreto F.S."/>
            <person name="Watson E.T."/>
            <person name="Lima T.G."/>
            <person name="Willett C.S."/>
            <person name="Edmands S."/>
            <person name="Li W."/>
            <person name="Burton R.S."/>
        </authorList>
    </citation>
    <scope>NUCLEOTIDE SEQUENCE [LARGE SCALE GENOMIC DNA]</scope>
    <source>
        <strain evidence="2 3">San Diego</strain>
    </source>
</reference>
<dbReference type="PANTHER" id="PTHR16148">
    <property type="entry name" value="NF-KAPPA-B-REPRESSING FACTOR-RELATED"/>
    <property type="match status" value="1"/>
</dbReference>
<feature type="non-terminal residue" evidence="2">
    <location>
        <position position="856"/>
    </location>
</feature>
<dbReference type="Proteomes" id="UP000318571">
    <property type="component" value="Chromosome 11"/>
</dbReference>
<name>A0A553PJQ4_TIGCA</name>